<feature type="chain" id="PRO_5020958213" evidence="5">
    <location>
        <begin position="24"/>
        <end position="387"/>
    </location>
</feature>
<accession>A0A4R6QQP9</accession>
<dbReference type="OrthoDB" id="5801251at2"/>
<gene>
    <name evidence="6" type="ORF">DES47_1021108</name>
</gene>
<dbReference type="InParanoid" id="A0A4R6QQP9"/>
<evidence type="ECO:0000256" key="3">
    <source>
        <dbReference type="ARBA" id="ARBA00022679"/>
    </source>
</evidence>
<dbReference type="SUPFAM" id="SSF48452">
    <property type="entry name" value="TPR-like"/>
    <property type="match status" value="1"/>
</dbReference>
<sequence>MKSLAAIVLALSLVACSSPPLQAPPATMGLFADQAFAPPAKPPAAIDVFALSDEMRSYLASGEMSSQLRLKGRQRGLIEALYNKKQLRLEYDSALTRNASEAFAARTGNCLSLVIMTAAFARELGMEVQFQSVLTEEVWGRSGDLYLSMGHVNLSLSKRRSEVVASYPEADSLVVDFMPAADIRGQRTRAISEENIVAMYMSNRAAESLAAGQVDEAYWWIREAILRDPKYLSAYNTLGVVYRRHGDLQRAERVFQQVLEREPGNTQVMANLALTLEDQGRLADAQVLRTHLAQIQPNPPFSYFNRGLTAMRQGDFKAAKQLFTKEVDRAAYYHEFHFWLALAHYALGELPQARQQLTLALDNTTTRRDHDLYAAKLDKLRAASRAH</sequence>
<dbReference type="EMBL" id="SNXS01000002">
    <property type="protein sequence ID" value="TDP73346.1"/>
    <property type="molecule type" value="Genomic_DNA"/>
</dbReference>
<evidence type="ECO:0000256" key="1">
    <source>
        <dbReference type="ARBA" id="ARBA00004922"/>
    </source>
</evidence>
<dbReference type="Gene3D" id="1.25.40.10">
    <property type="entry name" value="Tetratricopeptide repeat domain"/>
    <property type="match status" value="2"/>
</dbReference>
<feature type="signal peptide" evidence="5">
    <location>
        <begin position="1"/>
        <end position="23"/>
    </location>
</feature>
<dbReference type="Pfam" id="PF13432">
    <property type="entry name" value="TPR_16"/>
    <property type="match status" value="2"/>
</dbReference>
<feature type="repeat" description="TPR" evidence="4">
    <location>
        <begin position="232"/>
        <end position="265"/>
    </location>
</feature>
<evidence type="ECO:0000256" key="5">
    <source>
        <dbReference type="SAM" id="SignalP"/>
    </source>
</evidence>
<name>A0A4R6QQP9_9BURK</name>
<keyword evidence="7" id="KW-1185">Reference proteome</keyword>
<dbReference type="PANTHER" id="PTHR44835:SF1">
    <property type="entry name" value="PROTEIN O-GLCNAC TRANSFERASE"/>
    <property type="match status" value="1"/>
</dbReference>
<comment type="caution">
    <text evidence="6">The sequence shown here is derived from an EMBL/GenBank/DDBJ whole genome shotgun (WGS) entry which is preliminary data.</text>
</comment>
<evidence type="ECO:0000313" key="6">
    <source>
        <dbReference type="EMBL" id="TDP73346.1"/>
    </source>
</evidence>
<dbReference type="PROSITE" id="PS50005">
    <property type="entry name" value="TPR"/>
    <property type="match status" value="1"/>
</dbReference>
<protein>
    <submittedName>
        <fullName evidence="6">Tfp pilus assembly protein PilF</fullName>
    </submittedName>
</protein>
<evidence type="ECO:0000313" key="7">
    <source>
        <dbReference type="Proteomes" id="UP000295361"/>
    </source>
</evidence>
<dbReference type="PROSITE" id="PS51257">
    <property type="entry name" value="PROKAR_LIPOPROTEIN"/>
    <property type="match status" value="1"/>
</dbReference>
<keyword evidence="3" id="KW-0808">Transferase</keyword>
<dbReference type="SMART" id="SM00028">
    <property type="entry name" value="TPR"/>
    <property type="match status" value="5"/>
</dbReference>
<dbReference type="PROSITE" id="PS50293">
    <property type="entry name" value="TPR_REGION"/>
    <property type="match status" value="1"/>
</dbReference>
<proteinExistence type="predicted"/>
<comment type="pathway">
    <text evidence="1">Protein modification; protein glycosylation.</text>
</comment>
<dbReference type="RefSeq" id="WP_133700735.1">
    <property type="nucleotide sequence ID" value="NZ_SNXS01000002.1"/>
</dbReference>
<dbReference type="InterPro" id="IPR019734">
    <property type="entry name" value="TPR_rpt"/>
</dbReference>
<dbReference type="Proteomes" id="UP000295361">
    <property type="component" value="Unassembled WGS sequence"/>
</dbReference>
<keyword evidence="2" id="KW-0328">Glycosyltransferase</keyword>
<dbReference type="GO" id="GO:0016757">
    <property type="term" value="F:glycosyltransferase activity"/>
    <property type="evidence" value="ECO:0007669"/>
    <property type="project" value="UniProtKB-KW"/>
</dbReference>
<dbReference type="InterPro" id="IPR011990">
    <property type="entry name" value="TPR-like_helical_dom_sf"/>
</dbReference>
<evidence type="ECO:0000256" key="2">
    <source>
        <dbReference type="ARBA" id="ARBA00022676"/>
    </source>
</evidence>
<keyword evidence="5" id="KW-0732">Signal</keyword>
<dbReference type="PANTHER" id="PTHR44835">
    <property type="entry name" value="UDP-N-ACETYLGLUCOSAMINE--PEPTIDE N-ACETYLGLUCOSAMINYLTRANSFERASE SPINDLY-RELATED"/>
    <property type="match status" value="1"/>
</dbReference>
<organism evidence="6 7">
    <name type="scientific">Roseateles toxinivorans</name>
    <dbReference type="NCBI Taxonomy" id="270368"/>
    <lineage>
        <taxon>Bacteria</taxon>
        <taxon>Pseudomonadati</taxon>
        <taxon>Pseudomonadota</taxon>
        <taxon>Betaproteobacteria</taxon>
        <taxon>Burkholderiales</taxon>
        <taxon>Sphaerotilaceae</taxon>
        <taxon>Roseateles</taxon>
    </lineage>
</organism>
<dbReference type="AlphaFoldDB" id="A0A4R6QQP9"/>
<keyword evidence="4" id="KW-0802">TPR repeat</keyword>
<evidence type="ECO:0000256" key="4">
    <source>
        <dbReference type="PROSITE-ProRule" id="PRU00339"/>
    </source>
</evidence>
<reference evidence="6 7" key="1">
    <citation type="submission" date="2019-03" db="EMBL/GenBank/DDBJ databases">
        <title>Genomic Encyclopedia of Type Strains, Phase IV (KMG-IV): sequencing the most valuable type-strain genomes for metagenomic binning, comparative biology and taxonomic classification.</title>
        <authorList>
            <person name="Goeker M."/>
        </authorList>
    </citation>
    <scope>NUCLEOTIDE SEQUENCE [LARGE SCALE GENOMIC DNA]</scope>
    <source>
        <strain evidence="6 7">DSM 16998</strain>
    </source>
</reference>
<dbReference type="InterPro" id="IPR051939">
    <property type="entry name" value="Glycosyltr_41/O-GlcNAc_trsf"/>
</dbReference>